<comment type="similarity">
    <text evidence="2 5">Belongs to the pseudouridine synthase RluA family.</text>
</comment>
<dbReference type="InterPro" id="IPR002942">
    <property type="entry name" value="S4_RNA-bd"/>
</dbReference>
<dbReference type="CDD" id="cd00165">
    <property type="entry name" value="S4"/>
    <property type="match status" value="1"/>
</dbReference>
<dbReference type="SUPFAM" id="SSF55120">
    <property type="entry name" value="Pseudouridine synthase"/>
    <property type="match status" value="1"/>
</dbReference>
<keyword evidence="4" id="KW-0694">RNA-binding</keyword>
<name>A0ABT6NET1_9FIRM</name>
<dbReference type="InterPro" id="IPR036986">
    <property type="entry name" value="S4_RNA-bd_sf"/>
</dbReference>
<dbReference type="InterPro" id="IPR050188">
    <property type="entry name" value="RluA_PseudoU_synthase"/>
</dbReference>
<dbReference type="PROSITE" id="PS50889">
    <property type="entry name" value="S4"/>
    <property type="match status" value="1"/>
</dbReference>
<evidence type="ECO:0000256" key="1">
    <source>
        <dbReference type="ARBA" id="ARBA00000073"/>
    </source>
</evidence>
<dbReference type="EC" id="5.4.99.-" evidence="5"/>
<keyword evidence="8" id="KW-1185">Reference proteome</keyword>
<accession>A0ABT6NET1</accession>
<evidence type="ECO:0000259" key="6">
    <source>
        <dbReference type="SMART" id="SM00363"/>
    </source>
</evidence>
<gene>
    <name evidence="7" type="ORF">QE109_12165</name>
</gene>
<comment type="catalytic activity">
    <reaction evidence="1 5">
        <text>a uridine in RNA = a pseudouridine in RNA</text>
        <dbReference type="Rhea" id="RHEA:48348"/>
        <dbReference type="Rhea" id="RHEA-COMP:12068"/>
        <dbReference type="Rhea" id="RHEA-COMP:12069"/>
        <dbReference type="ChEBI" id="CHEBI:65314"/>
        <dbReference type="ChEBI" id="CHEBI:65315"/>
    </reaction>
</comment>
<sequence>MRKIEITKNESEQRLDRYLLKYFNNTTRSNIYKLIRKKVFKINGKRMTQEDYFLMENDILEIYLTEESIDAMVKPFVPVKPEKIGLDIVFEDEEILVLNKPKGVLTHPDKSEYKNTLATMVHYYLRDLCTNTFRPAPVHRLDKNTSGVVIFAKTYEALKKYNTLMRERDVEKFYICVVHGKLSKPGEVKGYLIKDEIQNKVRIVARDSDEAKYCHSKYKPLQQFGEYIGEYTLVEVELLTGRSHQIRASMQLLGHSIVGDLKYGGRRVDGLSNQLLHSNRMIIEGRTFEAKSTEIEDFVKLHS</sequence>
<evidence type="ECO:0000256" key="4">
    <source>
        <dbReference type="PROSITE-ProRule" id="PRU00182"/>
    </source>
</evidence>
<dbReference type="InterPro" id="IPR020103">
    <property type="entry name" value="PsdUridine_synth_cat_dom_sf"/>
</dbReference>
<dbReference type="SMART" id="SM00363">
    <property type="entry name" value="S4"/>
    <property type="match status" value="1"/>
</dbReference>
<dbReference type="Gene3D" id="3.10.290.10">
    <property type="entry name" value="RNA-binding S4 domain"/>
    <property type="match status" value="1"/>
</dbReference>
<dbReference type="PROSITE" id="PS01129">
    <property type="entry name" value="PSI_RLU"/>
    <property type="match status" value="1"/>
</dbReference>
<dbReference type="InterPro" id="IPR006224">
    <property type="entry name" value="PsdUridine_synth_RluA-like_CS"/>
</dbReference>
<organism evidence="7 8">
    <name type="scientific">Fusibacter bizertensis</name>
    <dbReference type="NCBI Taxonomy" id="1488331"/>
    <lineage>
        <taxon>Bacteria</taxon>
        <taxon>Bacillati</taxon>
        <taxon>Bacillota</taxon>
        <taxon>Clostridia</taxon>
        <taxon>Eubacteriales</taxon>
        <taxon>Eubacteriales Family XII. Incertae Sedis</taxon>
        <taxon>Fusibacter</taxon>
    </lineage>
</organism>
<protein>
    <recommendedName>
        <fullName evidence="5">Pseudouridine synthase</fullName>
        <ecNumber evidence="5">5.4.99.-</ecNumber>
    </recommendedName>
</protein>
<comment type="function">
    <text evidence="5">Responsible for synthesis of pseudouridine from uracil.</text>
</comment>
<dbReference type="NCBIfam" id="TIGR00005">
    <property type="entry name" value="rluA_subfam"/>
    <property type="match status" value="1"/>
</dbReference>
<dbReference type="InterPro" id="IPR006145">
    <property type="entry name" value="PsdUridine_synth_RsuA/RluA"/>
</dbReference>
<evidence type="ECO:0000313" key="8">
    <source>
        <dbReference type="Proteomes" id="UP001158045"/>
    </source>
</evidence>
<dbReference type="Gene3D" id="3.30.2350.10">
    <property type="entry name" value="Pseudouridine synthase"/>
    <property type="match status" value="1"/>
</dbReference>
<dbReference type="Proteomes" id="UP001158045">
    <property type="component" value="Unassembled WGS sequence"/>
</dbReference>
<dbReference type="EMBL" id="JARYZI010000008">
    <property type="protein sequence ID" value="MDH8678911.1"/>
    <property type="molecule type" value="Genomic_DNA"/>
</dbReference>
<dbReference type="Pfam" id="PF01479">
    <property type="entry name" value="S4"/>
    <property type="match status" value="1"/>
</dbReference>
<dbReference type="Pfam" id="PF00849">
    <property type="entry name" value="PseudoU_synth_2"/>
    <property type="match status" value="1"/>
</dbReference>
<keyword evidence="3 5" id="KW-0413">Isomerase</keyword>
<evidence type="ECO:0000313" key="7">
    <source>
        <dbReference type="EMBL" id="MDH8678911.1"/>
    </source>
</evidence>
<reference evidence="7 8" key="1">
    <citation type="submission" date="2023-04" db="EMBL/GenBank/DDBJ databases">
        <title>Fusibacter bizertensis strain WBS, isolated from littoral bottom sediments of the Arctic seas - biochemical and genomic analysis.</title>
        <authorList>
            <person name="Brioukhanov A.L."/>
        </authorList>
    </citation>
    <scope>NUCLEOTIDE SEQUENCE [LARGE SCALE GENOMIC DNA]</scope>
    <source>
        <strain evidence="7 8">WBS</strain>
    </source>
</reference>
<evidence type="ECO:0000256" key="2">
    <source>
        <dbReference type="ARBA" id="ARBA00010876"/>
    </source>
</evidence>
<feature type="domain" description="RNA-binding S4" evidence="6">
    <location>
        <begin position="13"/>
        <end position="83"/>
    </location>
</feature>
<comment type="caution">
    <text evidence="7">The sequence shown here is derived from an EMBL/GenBank/DDBJ whole genome shotgun (WGS) entry which is preliminary data.</text>
</comment>
<dbReference type="PANTHER" id="PTHR21600">
    <property type="entry name" value="MITOCHONDRIAL RNA PSEUDOURIDINE SYNTHASE"/>
    <property type="match status" value="1"/>
</dbReference>
<evidence type="ECO:0000256" key="3">
    <source>
        <dbReference type="ARBA" id="ARBA00023235"/>
    </source>
</evidence>
<dbReference type="RefSeq" id="WP_281094804.1">
    <property type="nucleotide sequence ID" value="NZ_JARYZI010000008.1"/>
</dbReference>
<evidence type="ECO:0000256" key="5">
    <source>
        <dbReference type="RuleBase" id="RU362028"/>
    </source>
</evidence>
<dbReference type="CDD" id="cd02869">
    <property type="entry name" value="PseudoU_synth_RluA_like"/>
    <property type="match status" value="1"/>
</dbReference>
<dbReference type="SUPFAM" id="SSF55174">
    <property type="entry name" value="Alpha-L RNA-binding motif"/>
    <property type="match status" value="1"/>
</dbReference>
<dbReference type="InterPro" id="IPR006225">
    <property type="entry name" value="PsdUridine_synth_RluC/D"/>
</dbReference>
<proteinExistence type="inferred from homology"/>
<dbReference type="GO" id="GO:0016853">
    <property type="term" value="F:isomerase activity"/>
    <property type="evidence" value="ECO:0007669"/>
    <property type="project" value="UniProtKB-KW"/>
</dbReference>